<dbReference type="SMART" id="SM00487">
    <property type="entry name" value="DEXDc"/>
    <property type="match status" value="1"/>
</dbReference>
<keyword evidence="8" id="KW-0413">Isomerase</keyword>
<dbReference type="Pfam" id="PF06733">
    <property type="entry name" value="DEAD_2"/>
    <property type="match status" value="1"/>
</dbReference>
<evidence type="ECO:0000313" key="11">
    <source>
        <dbReference type="EMBL" id="CAL5139062.1"/>
    </source>
</evidence>
<feature type="compositionally biased region" description="Polar residues" evidence="9">
    <location>
        <begin position="740"/>
        <end position="756"/>
    </location>
</feature>
<dbReference type="GO" id="GO:0005524">
    <property type="term" value="F:ATP binding"/>
    <property type="evidence" value="ECO:0007669"/>
    <property type="project" value="UniProtKB-KW"/>
</dbReference>
<dbReference type="InterPro" id="IPR045028">
    <property type="entry name" value="DinG/Rad3-like"/>
</dbReference>
<accession>A0AAV2TNR1</accession>
<dbReference type="PANTHER" id="PTHR11472">
    <property type="entry name" value="DNA REPAIR DEAD HELICASE RAD3/XP-D SUBFAMILY MEMBER"/>
    <property type="match status" value="1"/>
</dbReference>
<protein>
    <recommendedName>
        <fullName evidence="10">Helicase ATP-binding domain-containing protein</fullName>
    </recommendedName>
</protein>
<dbReference type="GO" id="GO:1990918">
    <property type="term" value="P:double-strand break repair involved in meiotic recombination"/>
    <property type="evidence" value="ECO:0007669"/>
    <property type="project" value="TreeGrafter"/>
</dbReference>
<dbReference type="PROSITE" id="PS51193">
    <property type="entry name" value="HELICASE_ATP_BIND_2"/>
    <property type="match status" value="1"/>
</dbReference>
<dbReference type="GO" id="GO:0003678">
    <property type="term" value="F:DNA helicase activity"/>
    <property type="evidence" value="ECO:0007669"/>
    <property type="project" value="InterPro"/>
</dbReference>
<keyword evidence="6" id="KW-0408">Iron</keyword>
<keyword evidence="5" id="KW-0067">ATP-binding</keyword>
<reference evidence="11" key="1">
    <citation type="submission" date="2024-06" db="EMBL/GenBank/DDBJ databases">
        <authorList>
            <person name="Liu X."/>
            <person name="Lenzi L."/>
            <person name="Haldenby T S."/>
            <person name="Uol C."/>
        </authorList>
    </citation>
    <scope>NUCLEOTIDE SEQUENCE</scope>
</reference>
<dbReference type="SMART" id="SM00491">
    <property type="entry name" value="HELICc2"/>
    <property type="match status" value="1"/>
</dbReference>
<evidence type="ECO:0000313" key="12">
    <source>
        <dbReference type="Proteomes" id="UP001497525"/>
    </source>
</evidence>
<dbReference type="GO" id="GO:0046872">
    <property type="term" value="F:metal ion binding"/>
    <property type="evidence" value="ECO:0007669"/>
    <property type="project" value="UniProtKB-KW"/>
</dbReference>
<evidence type="ECO:0000256" key="6">
    <source>
        <dbReference type="ARBA" id="ARBA00023004"/>
    </source>
</evidence>
<dbReference type="InterPro" id="IPR010614">
    <property type="entry name" value="RAD3-like_helicase_DEAD"/>
</dbReference>
<feature type="region of interest" description="Disordered" evidence="9">
    <location>
        <begin position="726"/>
        <end position="756"/>
    </location>
</feature>
<dbReference type="Proteomes" id="UP001497525">
    <property type="component" value="Unassembled WGS sequence"/>
</dbReference>
<dbReference type="SUPFAM" id="SSF52540">
    <property type="entry name" value="P-loop containing nucleoside triphosphate hydrolases"/>
    <property type="match status" value="1"/>
</dbReference>
<dbReference type="AlphaFoldDB" id="A0AAV2TNR1"/>
<evidence type="ECO:0000256" key="5">
    <source>
        <dbReference type="ARBA" id="ARBA00022840"/>
    </source>
</evidence>
<evidence type="ECO:0000256" key="7">
    <source>
        <dbReference type="ARBA" id="ARBA00023014"/>
    </source>
</evidence>
<dbReference type="InterPro" id="IPR027417">
    <property type="entry name" value="P-loop_NTPase"/>
</dbReference>
<dbReference type="SMART" id="SM00488">
    <property type="entry name" value="DEXDc2"/>
    <property type="match status" value="1"/>
</dbReference>
<dbReference type="GO" id="GO:0016818">
    <property type="term" value="F:hydrolase activity, acting on acid anhydrides, in phosphorus-containing anhydrides"/>
    <property type="evidence" value="ECO:0007669"/>
    <property type="project" value="InterPro"/>
</dbReference>
<keyword evidence="1" id="KW-0479">Metal-binding</keyword>
<dbReference type="Pfam" id="PF13307">
    <property type="entry name" value="Helicase_C_2"/>
    <property type="match status" value="1"/>
</dbReference>
<dbReference type="EMBL" id="CAXLJL010000589">
    <property type="protein sequence ID" value="CAL5139062.1"/>
    <property type="molecule type" value="Genomic_DNA"/>
</dbReference>
<dbReference type="PANTHER" id="PTHR11472:SF47">
    <property type="entry name" value="FANCONI ANEMIA GROUP J PROTEIN"/>
    <property type="match status" value="1"/>
</dbReference>
<sequence>MELDIQNVKVSFPYQPYASQLSIMHRVITSLESGKNTLLESPTGSGKTLSLLCASLAWLNKKMKEIQSSGYQKSDGKASLDPQELSGIDDGTVDEKDVIQQLPDDDRSSQVHIPRIFYCTRTHKQITQIIRELRKTEYRNAKMTILASRQHTCINPNVKKSTNIVDACQDLFLSGSCEYDQPKKMSGLVKAVRHLDSHGPWDLEDLVSSLSSVPACPYFCSRKLMKTADIIFCPYNYLLDPMSRSAISLELQGDVIILDEAHNIEDVSREAASAKITENQLVSAKKDLECLREQGIEPEACSVLISMIDSMLRVMQLTLSRLVRAEESAQPTQVWTGREISGILATVGLAPEQVSKMESEFKKLSSTISDLNEKAGAERNEVNQPKRASGAIRLLQILFFVIGYMYRQDLQHIEDYRVVLTETVSYEKKFADSADETHSKSFDSSDLRDRPSDKWTGRKSAKSRYVESRELSLNFWCLNPAVVFSEIASQVHCVILMSGTLSPLDALAAELNVEFPIRLEASHVVSKEQLLVSTLAHGPKGTRLCATYENQNNYAFQDDVGAVVLNACQIVPGGVLCFLPSYGLMDKLVQRWETTGLLDELRHVKHVMVEPRSSVGLDAWVGEFYAAVDRAPSMEYPHLNEANQSFRDDDNGTSARHHNYSNHLTGAVAFAVCRGKVSEGLDFADAYGRLVIAVGIPYPALFNPQVQQKRNFNEAKFKQTVITSPKQSNLRISRTDKPVCSSSSESSGTQPILSPQSNRVLSGSEWYEAQAYRALNQALGRCIRHLNDWGAIIMVDARFAEQPARYMSGISRWIRSRAQHHTQWRTLAPQLQEFIKSRQTDKKIELEAQELDEIFND</sequence>
<dbReference type="GO" id="GO:0003677">
    <property type="term" value="F:DNA binding"/>
    <property type="evidence" value="ECO:0007669"/>
    <property type="project" value="InterPro"/>
</dbReference>
<dbReference type="InterPro" id="IPR006554">
    <property type="entry name" value="Helicase-like_DEXD_c2"/>
</dbReference>
<evidence type="ECO:0000256" key="8">
    <source>
        <dbReference type="ARBA" id="ARBA00023235"/>
    </source>
</evidence>
<dbReference type="GO" id="GO:0051536">
    <property type="term" value="F:iron-sulfur cluster binding"/>
    <property type="evidence" value="ECO:0007669"/>
    <property type="project" value="UniProtKB-KW"/>
</dbReference>
<feature type="domain" description="Helicase ATP-binding" evidence="10">
    <location>
        <begin position="6"/>
        <end position="332"/>
    </location>
</feature>
<evidence type="ECO:0000256" key="4">
    <source>
        <dbReference type="ARBA" id="ARBA00022806"/>
    </source>
</evidence>
<name>A0AAV2TNR1_CALDB</name>
<keyword evidence="3" id="KW-0378">Hydrolase</keyword>
<evidence type="ECO:0000256" key="1">
    <source>
        <dbReference type="ARBA" id="ARBA00022723"/>
    </source>
</evidence>
<feature type="compositionally biased region" description="Basic and acidic residues" evidence="9">
    <location>
        <begin position="437"/>
        <end position="456"/>
    </location>
</feature>
<proteinExistence type="predicted"/>
<evidence type="ECO:0000256" key="3">
    <source>
        <dbReference type="ARBA" id="ARBA00022801"/>
    </source>
</evidence>
<dbReference type="CDD" id="cd17970">
    <property type="entry name" value="DEAHc_FancJ"/>
    <property type="match status" value="1"/>
</dbReference>
<keyword evidence="7" id="KW-0411">Iron-sulfur</keyword>
<dbReference type="InterPro" id="IPR014013">
    <property type="entry name" value="Helic_SF1/SF2_ATP-bd_DinG/Rad3"/>
</dbReference>
<evidence type="ECO:0000256" key="9">
    <source>
        <dbReference type="SAM" id="MobiDB-lite"/>
    </source>
</evidence>
<evidence type="ECO:0000259" key="10">
    <source>
        <dbReference type="PROSITE" id="PS51193"/>
    </source>
</evidence>
<dbReference type="GO" id="GO:0005634">
    <property type="term" value="C:nucleus"/>
    <property type="evidence" value="ECO:0007669"/>
    <property type="project" value="TreeGrafter"/>
</dbReference>
<comment type="caution">
    <text evidence="11">The sequence shown here is derived from an EMBL/GenBank/DDBJ whole genome shotgun (WGS) entry which is preliminary data.</text>
</comment>
<dbReference type="InterPro" id="IPR006555">
    <property type="entry name" value="ATP-dep_Helicase_C"/>
</dbReference>
<dbReference type="Gene3D" id="3.40.50.300">
    <property type="entry name" value="P-loop containing nucleotide triphosphate hydrolases"/>
    <property type="match status" value="2"/>
</dbReference>
<gene>
    <name evidence="11" type="ORF">CDAUBV1_LOCUS14110</name>
</gene>
<keyword evidence="4" id="KW-0347">Helicase</keyword>
<evidence type="ECO:0000256" key="2">
    <source>
        <dbReference type="ARBA" id="ARBA00022741"/>
    </source>
</evidence>
<feature type="region of interest" description="Disordered" evidence="9">
    <location>
        <begin position="437"/>
        <end position="459"/>
    </location>
</feature>
<dbReference type="GO" id="GO:0006289">
    <property type="term" value="P:nucleotide-excision repair"/>
    <property type="evidence" value="ECO:0007669"/>
    <property type="project" value="TreeGrafter"/>
</dbReference>
<keyword evidence="2" id="KW-0547">Nucleotide-binding</keyword>
<dbReference type="CDD" id="cd18788">
    <property type="entry name" value="SF2_C_XPD"/>
    <property type="match status" value="1"/>
</dbReference>
<organism evidence="11 12">
    <name type="scientific">Calicophoron daubneyi</name>
    <name type="common">Rumen fluke</name>
    <name type="synonym">Paramphistomum daubneyi</name>
    <dbReference type="NCBI Taxonomy" id="300641"/>
    <lineage>
        <taxon>Eukaryota</taxon>
        <taxon>Metazoa</taxon>
        <taxon>Spiralia</taxon>
        <taxon>Lophotrochozoa</taxon>
        <taxon>Platyhelminthes</taxon>
        <taxon>Trematoda</taxon>
        <taxon>Digenea</taxon>
        <taxon>Plagiorchiida</taxon>
        <taxon>Pronocephalata</taxon>
        <taxon>Paramphistomoidea</taxon>
        <taxon>Paramphistomidae</taxon>
        <taxon>Calicophoron</taxon>
    </lineage>
</organism>
<dbReference type="InterPro" id="IPR014001">
    <property type="entry name" value="Helicase_ATP-bd"/>
</dbReference>